<feature type="signal peptide" evidence="1">
    <location>
        <begin position="1"/>
        <end position="23"/>
    </location>
</feature>
<reference evidence="3" key="1">
    <citation type="journal article" date="2020" name="Stud. Mycol.">
        <title>101 Dothideomycetes genomes: a test case for predicting lifestyles and emergence of pathogens.</title>
        <authorList>
            <person name="Haridas S."/>
            <person name="Albert R."/>
            <person name="Binder M."/>
            <person name="Bloem J."/>
            <person name="Labutti K."/>
            <person name="Salamov A."/>
            <person name="Andreopoulos B."/>
            <person name="Baker S."/>
            <person name="Barry K."/>
            <person name="Bills G."/>
            <person name="Bluhm B."/>
            <person name="Cannon C."/>
            <person name="Castanera R."/>
            <person name="Culley D."/>
            <person name="Daum C."/>
            <person name="Ezra D."/>
            <person name="Gonzalez J."/>
            <person name="Henrissat B."/>
            <person name="Kuo A."/>
            <person name="Liang C."/>
            <person name="Lipzen A."/>
            <person name="Lutzoni F."/>
            <person name="Magnuson J."/>
            <person name="Mondo S."/>
            <person name="Nolan M."/>
            <person name="Ohm R."/>
            <person name="Pangilinan J."/>
            <person name="Park H.-J."/>
            <person name="Ramirez L."/>
            <person name="Alfaro M."/>
            <person name="Sun H."/>
            <person name="Tritt A."/>
            <person name="Yoshinaga Y."/>
            <person name="Zwiers L.-H."/>
            <person name="Turgeon B."/>
            <person name="Goodwin S."/>
            <person name="Spatafora J."/>
            <person name="Crous P."/>
            <person name="Grigoriev I."/>
        </authorList>
    </citation>
    <scope>NUCLEOTIDE SEQUENCE</scope>
    <source>
        <strain evidence="3">CBS 119925</strain>
    </source>
</reference>
<dbReference type="InterPro" id="IPR000073">
    <property type="entry name" value="AB_hydrolase_1"/>
</dbReference>
<dbReference type="InterPro" id="IPR050471">
    <property type="entry name" value="AB_hydrolase"/>
</dbReference>
<dbReference type="OrthoDB" id="294702at2759"/>
<accession>A0A6A6V5T8</accession>
<evidence type="ECO:0000313" key="4">
    <source>
        <dbReference type="Proteomes" id="UP000799440"/>
    </source>
</evidence>
<organism evidence="3 4">
    <name type="scientific">Sporormia fimetaria CBS 119925</name>
    <dbReference type="NCBI Taxonomy" id="1340428"/>
    <lineage>
        <taxon>Eukaryota</taxon>
        <taxon>Fungi</taxon>
        <taxon>Dikarya</taxon>
        <taxon>Ascomycota</taxon>
        <taxon>Pezizomycotina</taxon>
        <taxon>Dothideomycetes</taxon>
        <taxon>Pleosporomycetidae</taxon>
        <taxon>Pleosporales</taxon>
        <taxon>Sporormiaceae</taxon>
        <taxon>Sporormia</taxon>
    </lineage>
</organism>
<keyword evidence="1" id="KW-0732">Signal</keyword>
<keyword evidence="4" id="KW-1185">Reference proteome</keyword>
<dbReference type="EMBL" id="MU006580">
    <property type="protein sequence ID" value="KAF2745938.1"/>
    <property type="molecule type" value="Genomic_DNA"/>
</dbReference>
<sequence>MSVLSTISTWLLGLFPTPKPTTTTPTKLPQCKYLLNNSTSSILLLPDGRKLGYAQYGSPTGIPIFYLHGFPGSRLEVSSLHDIALSLNARIISLDRPGIGWSSPHPSRTLLDFPRDVERLAAHLGVERYSVLGVSGGGPYALACAYALPQRSLVSATLVCGLGPRDIGMKGAGFVHKLGYGFGFTWAPVWAIRWLFSREPMGRIDLSDEERFRWQMELAEKVENEKDLIYYNDPDRVLVNLRSAREAFAQGWGVVRDDWRVLVREFGFRVQDVREDLPVRLWYGKQDTFVPSNHGVQIAARLGARARLRVEDDTHASIWFRWQREILRGIVEEHGRV</sequence>
<evidence type="ECO:0000256" key="1">
    <source>
        <dbReference type="SAM" id="SignalP"/>
    </source>
</evidence>
<dbReference type="InterPro" id="IPR029058">
    <property type="entry name" value="AB_hydrolase_fold"/>
</dbReference>
<dbReference type="Pfam" id="PF00561">
    <property type="entry name" value="Abhydrolase_1"/>
    <property type="match status" value="1"/>
</dbReference>
<dbReference type="PANTHER" id="PTHR43433">
    <property type="entry name" value="HYDROLASE, ALPHA/BETA FOLD FAMILY PROTEIN"/>
    <property type="match status" value="1"/>
</dbReference>
<gene>
    <name evidence="3" type="ORF">M011DRAFT_527436</name>
</gene>
<dbReference type="GO" id="GO:0016787">
    <property type="term" value="F:hydrolase activity"/>
    <property type="evidence" value="ECO:0007669"/>
    <property type="project" value="UniProtKB-KW"/>
</dbReference>
<dbReference type="SUPFAM" id="SSF53474">
    <property type="entry name" value="alpha/beta-Hydrolases"/>
    <property type="match status" value="1"/>
</dbReference>
<dbReference type="Gene3D" id="3.40.50.1820">
    <property type="entry name" value="alpha/beta hydrolase"/>
    <property type="match status" value="1"/>
</dbReference>
<feature type="chain" id="PRO_5025430643" evidence="1">
    <location>
        <begin position="24"/>
        <end position="337"/>
    </location>
</feature>
<protein>
    <submittedName>
        <fullName evidence="3">Alpha/beta hydrolase fold protein</fullName>
    </submittedName>
</protein>
<evidence type="ECO:0000259" key="2">
    <source>
        <dbReference type="Pfam" id="PF00561"/>
    </source>
</evidence>
<name>A0A6A6V5T8_9PLEO</name>
<dbReference type="Proteomes" id="UP000799440">
    <property type="component" value="Unassembled WGS sequence"/>
</dbReference>
<keyword evidence="3" id="KW-0378">Hydrolase</keyword>
<evidence type="ECO:0000313" key="3">
    <source>
        <dbReference type="EMBL" id="KAF2745938.1"/>
    </source>
</evidence>
<proteinExistence type="predicted"/>
<feature type="domain" description="AB hydrolase-1" evidence="2">
    <location>
        <begin position="63"/>
        <end position="151"/>
    </location>
</feature>
<dbReference type="PANTHER" id="PTHR43433:SF10">
    <property type="entry name" value="AB HYDROLASE-1 DOMAIN-CONTAINING PROTEIN"/>
    <property type="match status" value="1"/>
</dbReference>
<dbReference type="AlphaFoldDB" id="A0A6A6V5T8"/>